<dbReference type="InterPro" id="IPR045076">
    <property type="entry name" value="MutS"/>
</dbReference>
<sequence>MNVAEETPMMKQYKKIKAQYEDAFLFYRLGDFYELFYDDAIKAAKELEITLTKRGNKNDQDIPMCGVPYHSAEQYIATLIEKGYKIAICEQVEDPKKAKGVVKREVIQLITPGTVMDGHVIDEKENNFIAALFPFEDGTATFVKADLTTGEMKGTMLSEDASEWEREIVRKEIKELIVPPSWENSFDEYAVVISTELATELQEEFMPLCDQLHHEKLKKGVALLTNYLKRTQKRVLDHLQPLEVYDVNELMQLDVHTRRNLELMETLRDKKKEGSLLWVLDETVTAMGARLLKSWLEAPLLDRKTIEKRHAIVASFVEHFFEREELREKLQDVYDLERLAGKTAYGNMNARDLVQLRTSLQTLPAFIQILEKIDNPHLLELIEKCGDFHELQTLLEKSIVDDPPVSITEGGMIRKGYHEQLDRYKEASANGKAWISQLEQKEREETGIKSLKVGYNKVFGYYIEVTKPNIRYLEKDRYERKQTLANAERFITPELKEKERLILEAEEESTNLEYELFLEIREEVKKYLRPLQETARVISEIDVLLSFATISERYDYVRPTFTTDRSLEIKNGRHPVVERMIGQGEYVANDMTLNHEREMLLITGPNMSGKSTYMRQTALLVIMAQIGSFVPATSAKLPIFDQIFTRIGAADDLASGESTFMVEMLETKRALTKATPNSLLLLDEIGRGTSTYDGMSLAQAIIEYIHDYTRAKTLFSTHYHELTALEETLDTLHNVHVKAVEEDGEIVFLHKVEEGKADRSYGIYVAKLAGLPERVVERANELLYQYESKEMDTVLEQTRKETVKEDAEQLPLFSWVEEEKRESEEDEREDIVNDIKKLDVLRLSPIEALEKLYTYQKKLQS</sequence>
<dbReference type="InterPro" id="IPR017261">
    <property type="entry name" value="DNA_mismatch_repair_MutS/MSH"/>
</dbReference>
<keyword evidence="2 7" id="KW-0547">Nucleotide-binding</keyword>
<keyword evidence="6 7" id="KW-0234">DNA repair</keyword>
<gene>
    <name evidence="7 11" type="primary">mutS</name>
    <name evidence="11" type="ORF">ACFPTR_04525</name>
</gene>
<dbReference type="Pfam" id="PF01624">
    <property type="entry name" value="MutS_I"/>
    <property type="match status" value="1"/>
</dbReference>
<dbReference type="InterPro" id="IPR007861">
    <property type="entry name" value="DNA_mismatch_repair_MutS_clamp"/>
</dbReference>
<dbReference type="PIRSF" id="PIRSF037677">
    <property type="entry name" value="DNA_mis_repair_Msh6"/>
    <property type="match status" value="1"/>
</dbReference>
<keyword evidence="4 7" id="KW-0067">ATP-binding</keyword>
<accession>A0ABW0U5Z5</accession>
<evidence type="ECO:0000256" key="4">
    <source>
        <dbReference type="ARBA" id="ARBA00022840"/>
    </source>
</evidence>
<evidence type="ECO:0000256" key="6">
    <source>
        <dbReference type="ARBA" id="ARBA00023204"/>
    </source>
</evidence>
<dbReference type="Gene3D" id="3.40.50.300">
    <property type="entry name" value="P-loop containing nucleotide triphosphate hydrolases"/>
    <property type="match status" value="1"/>
</dbReference>
<protein>
    <recommendedName>
        <fullName evidence="7 8">DNA mismatch repair protein MutS</fullName>
    </recommendedName>
</protein>
<dbReference type="InterPro" id="IPR000432">
    <property type="entry name" value="DNA_mismatch_repair_MutS_C"/>
</dbReference>
<dbReference type="RefSeq" id="WP_377901903.1">
    <property type="nucleotide sequence ID" value="NZ_JBHSPF010000018.1"/>
</dbReference>
<evidence type="ECO:0000256" key="1">
    <source>
        <dbReference type="ARBA" id="ARBA00006271"/>
    </source>
</evidence>
<dbReference type="CDD" id="cd03284">
    <property type="entry name" value="ABC_MutS1"/>
    <property type="match status" value="1"/>
</dbReference>
<evidence type="ECO:0000256" key="9">
    <source>
        <dbReference type="RuleBase" id="RU003756"/>
    </source>
</evidence>
<name>A0ABW0U5Z5_9BACI</name>
<dbReference type="SUPFAM" id="SSF55271">
    <property type="entry name" value="DNA repair protein MutS, domain I"/>
    <property type="match status" value="1"/>
</dbReference>
<dbReference type="Pfam" id="PF05190">
    <property type="entry name" value="MutS_IV"/>
    <property type="match status" value="1"/>
</dbReference>
<dbReference type="Pfam" id="PF05192">
    <property type="entry name" value="MutS_III"/>
    <property type="match status" value="1"/>
</dbReference>
<dbReference type="Gene3D" id="3.30.420.110">
    <property type="entry name" value="MutS, connector domain"/>
    <property type="match status" value="1"/>
</dbReference>
<dbReference type="InterPro" id="IPR036678">
    <property type="entry name" value="MutS_con_dom_sf"/>
</dbReference>
<keyword evidence="3 7" id="KW-0227">DNA damage</keyword>
<dbReference type="Gene3D" id="3.40.1170.10">
    <property type="entry name" value="DNA repair protein MutS, domain I"/>
    <property type="match status" value="1"/>
</dbReference>
<dbReference type="InterPro" id="IPR036187">
    <property type="entry name" value="DNA_mismatch_repair_MutS_sf"/>
</dbReference>
<feature type="domain" description="DNA mismatch repair proteins mutS family" evidence="10">
    <location>
        <begin position="678"/>
        <end position="694"/>
    </location>
</feature>
<proteinExistence type="inferred from homology"/>
<dbReference type="InterPro" id="IPR016151">
    <property type="entry name" value="DNA_mismatch_repair_MutS_N"/>
</dbReference>
<dbReference type="SMART" id="SM00534">
    <property type="entry name" value="MUTSac"/>
    <property type="match status" value="1"/>
</dbReference>
<dbReference type="HAMAP" id="MF_00096">
    <property type="entry name" value="MutS"/>
    <property type="match status" value="1"/>
</dbReference>
<dbReference type="SUPFAM" id="SSF53150">
    <property type="entry name" value="DNA repair protein MutS, domain II"/>
    <property type="match status" value="1"/>
</dbReference>
<dbReference type="InterPro" id="IPR027417">
    <property type="entry name" value="P-loop_NTPase"/>
</dbReference>
<dbReference type="Proteomes" id="UP001596143">
    <property type="component" value="Unassembled WGS sequence"/>
</dbReference>
<evidence type="ECO:0000256" key="3">
    <source>
        <dbReference type="ARBA" id="ARBA00022763"/>
    </source>
</evidence>
<evidence type="ECO:0000256" key="8">
    <source>
        <dbReference type="NCBIfam" id="TIGR01070"/>
    </source>
</evidence>
<dbReference type="SMART" id="SM00533">
    <property type="entry name" value="MUTSd"/>
    <property type="match status" value="1"/>
</dbReference>
<dbReference type="SUPFAM" id="SSF52540">
    <property type="entry name" value="P-loop containing nucleoside triphosphate hydrolases"/>
    <property type="match status" value="1"/>
</dbReference>
<evidence type="ECO:0000256" key="2">
    <source>
        <dbReference type="ARBA" id="ARBA00022741"/>
    </source>
</evidence>
<keyword evidence="5 7" id="KW-0238">DNA-binding</keyword>
<evidence type="ECO:0000259" key="10">
    <source>
        <dbReference type="PROSITE" id="PS00486"/>
    </source>
</evidence>
<dbReference type="InterPro" id="IPR007696">
    <property type="entry name" value="DNA_mismatch_repair_MutS_core"/>
</dbReference>
<comment type="similarity">
    <text evidence="1 7 9">Belongs to the DNA mismatch repair MutS family.</text>
</comment>
<dbReference type="PANTHER" id="PTHR11361:SF34">
    <property type="entry name" value="DNA MISMATCH REPAIR PROTEIN MSH1, MITOCHONDRIAL"/>
    <property type="match status" value="1"/>
</dbReference>
<dbReference type="InterPro" id="IPR007695">
    <property type="entry name" value="DNA_mismatch_repair_MutS-lik_N"/>
</dbReference>
<dbReference type="SUPFAM" id="SSF48334">
    <property type="entry name" value="DNA repair protein MutS, domain III"/>
    <property type="match status" value="1"/>
</dbReference>
<dbReference type="NCBIfam" id="NF003810">
    <property type="entry name" value="PRK05399.1"/>
    <property type="match status" value="1"/>
</dbReference>
<dbReference type="InterPro" id="IPR007860">
    <property type="entry name" value="DNA_mmatch_repair_MutS_con_dom"/>
</dbReference>
<evidence type="ECO:0000313" key="12">
    <source>
        <dbReference type="Proteomes" id="UP001596143"/>
    </source>
</evidence>
<evidence type="ECO:0000313" key="11">
    <source>
        <dbReference type="EMBL" id="MFC5628160.1"/>
    </source>
</evidence>
<dbReference type="PANTHER" id="PTHR11361">
    <property type="entry name" value="DNA MISMATCH REPAIR PROTEIN MUTS FAMILY MEMBER"/>
    <property type="match status" value="1"/>
</dbReference>
<evidence type="ECO:0000256" key="5">
    <source>
        <dbReference type="ARBA" id="ARBA00023125"/>
    </source>
</evidence>
<keyword evidence="12" id="KW-1185">Reference proteome</keyword>
<dbReference type="Pfam" id="PF05188">
    <property type="entry name" value="MutS_II"/>
    <property type="match status" value="1"/>
</dbReference>
<dbReference type="Pfam" id="PF00488">
    <property type="entry name" value="MutS_V"/>
    <property type="match status" value="1"/>
</dbReference>
<evidence type="ECO:0000256" key="7">
    <source>
        <dbReference type="HAMAP-Rule" id="MF_00096"/>
    </source>
</evidence>
<dbReference type="Gene3D" id="1.10.1420.10">
    <property type="match status" value="2"/>
</dbReference>
<dbReference type="NCBIfam" id="TIGR01070">
    <property type="entry name" value="mutS1"/>
    <property type="match status" value="1"/>
</dbReference>
<dbReference type="PROSITE" id="PS00486">
    <property type="entry name" value="DNA_MISMATCH_REPAIR_2"/>
    <property type="match status" value="1"/>
</dbReference>
<feature type="binding site" evidence="7">
    <location>
        <begin position="604"/>
        <end position="611"/>
    </location>
    <ligand>
        <name>ATP</name>
        <dbReference type="ChEBI" id="CHEBI:30616"/>
    </ligand>
</feature>
<organism evidence="11 12">
    <name type="scientific">Aliibacillus thermotolerans</name>
    <dbReference type="NCBI Taxonomy" id="1834418"/>
    <lineage>
        <taxon>Bacteria</taxon>
        <taxon>Bacillati</taxon>
        <taxon>Bacillota</taxon>
        <taxon>Bacilli</taxon>
        <taxon>Bacillales</taxon>
        <taxon>Bacillaceae</taxon>
        <taxon>Aliibacillus</taxon>
    </lineage>
</organism>
<comment type="caution">
    <text evidence="11">The sequence shown here is derived from an EMBL/GenBank/DDBJ whole genome shotgun (WGS) entry which is preliminary data.</text>
</comment>
<comment type="function">
    <text evidence="7">This protein is involved in the repair of mismatches in DNA. It is possible that it carries out the mismatch recognition step. This protein has a weak ATPase activity.</text>
</comment>
<dbReference type="InterPro" id="IPR005748">
    <property type="entry name" value="DNA_mismatch_repair_MutS"/>
</dbReference>
<reference evidence="12" key="1">
    <citation type="journal article" date="2019" name="Int. J. Syst. Evol. Microbiol.">
        <title>The Global Catalogue of Microorganisms (GCM) 10K type strain sequencing project: providing services to taxonomists for standard genome sequencing and annotation.</title>
        <authorList>
            <consortium name="The Broad Institute Genomics Platform"/>
            <consortium name="The Broad Institute Genome Sequencing Center for Infectious Disease"/>
            <person name="Wu L."/>
            <person name="Ma J."/>
        </authorList>
    </citation>
    <scope>NUCLEOTIDE SEQUENCE [LARGE SCALE GENOMIC DNA]</scope>
    <source>
        <strain evidence="12">CGMCC 1.15790</strain>
    </source>
</reference>
<dbReference type="EMBL" id="JBHSPF010000018">
    <property type="protein sequence ID" value="MFC5628160.1"/>
    <property type="molecule type" value="Genomic_DNA"/>
</dbReference>